<evidence type="ECO:0000256" key="1">
    <source>
        <dbReference type="ARBA" id="ARBA00023015"/>
    </source>
</evidence>
<evidence type="ECO:0000259" key="5">
    <source>
        <dbReference type="PROSITE" id="PS50977"/>
    </source>
</evidence>
<evidence type="ECO:0000313" key="7">
    <source>
        <dbReference type="Proteomes" id="UP000070409"/>
    </source>
</evidence>
<dbReference type="PROSITE" id="PS50977">
    <property type="entry name" value="HTH_TETR_2"/>
    <property type="match status" value="1"/>
</dbReference>
<dbReference type="Proteomes" id="UP000070409">
    <property type="component" value="Unassembled WGS sequence"/>
</dbReference>
<name>A0A137ZTF9_9ACTN</name>
<evidence type="ECO:0000256" key="2">
    <source>
        <dbReference type="ARBA" id="ARBA00023125"/>
    </source>
</evidence>
<evidence type="ECO:0000256" key="3">
    <source>
        <dbReference type="ARBA" id="ARBA00023163"/>
    </source>
</evidence>
<dbReference type="InterPro" id="IPR036271">
    <property type="entry name" value="Tet_transcr_reg_TetR-rel_C_sf"/>
</dbReference>
<keyword evidence="2 4" id="KW-0238">DNA-binding</keyword>
<dbReference type="SUPFAM" id="SSF46689">
    <property type="entry name" value="Homeodomain-like"/>
    <property type="match status" value="1"/>
</dbReference>
<accession>A0A137ZTF9</accession>
<evidence type="ECO:0000313" key="6">
    <source>
        <dbReference type="EMBL" id="KXP01471.1"/>
    </source>
</evidence>
<comment type="caution">
    <text evidence="6">The sequence shown here is derived from an EMBL/GenBank/DDBJ whole genome shotgun (WGS) entry which is preliminary data.</text>
</comment>
<feature type="domain" description="HTH tetR-type" evidence="5">
    <location>
        <begin position="10"/>
        <end position="70"/>
    </location>
</feature>
<dbReference type="PANTHER" id="PTHR30055">
    <property type="entry name" value="HTH-TYPE TRANSCRIPTIONAL REGULATOR RUTR"/>
    <property type="match status" value="1"/>
</dbReference>
<dbReference type="PANTHER" id="PTHR30055:SF234">
    <property type="entry name" value="HTH-TYPE TRANSCRIPTIONAL REGULATOR BETI"/>
    <property type="match status" value="1"/>
</dbReference>
<protein>
    <submittedName>
        <fullName evidence="6">TetR family transcriptional regulator</fullName>
    </submittedName>
</protein>
<evidence type="ECO:0000256" key="4">
    <source>
        <dbReference type="PROSITE-ProRule" id="PRU00335"/>
    </source>
</evidence>
<keyword evidence="1" id="KW-0805">Transcription regulation</keyword>
<dbReference type="Gene3D" id="1.10.357.10">
    <property type="entry name" value="Tetracycline Repressor, domain 2"/>
    <property type="match status" value="1"/>
</dbReference>
<dbReference type="InterPro" id="IPR009057">
    <property type="entry name" value="Homeodomain-like_sf"/>
</dbReference>
<dbReference type="RefSeq" id="WP_068743376.1">
    <property type="nucleotide sequence ID" value="NZ_LSRE01000001.1"/>
</dbReference>
<dbReference type="InterPro" id="IPR050109">
    <property type="entry name" value="HTH-type_TetR-like_transc_reg"/>
</dbReference>
<dbReference type="PRINTS" id="PR00455">
    <property type="entry name" value="HTHTETR"/>
</dbReference>
<reference evidence="6 7" key="1">
    <citation type="submission" date="2016-02" db="EMBL/GenBank/DDBJ databases">
        <authorList>
            <person name="Teng J.L."/>
            <person name="Tang Y."/>
            <person name="Huang Y."/>
            <person name="Guo F."/>
            <person name="Wei W."/>
            <person name="Chen J.H."/>
            <person name="Wong S.Y."/>
            <person name="Lau S.K."/>
            <person name="Woo P.C."/>
        </authorList>
    </citation>
    <scope>NUCLEOTIDE SEQUENCE [LARGE SCALE GENOMIC DNA]</scope>
    <source>
        <strain evidence="6 7">JCM 13375</strain>
    </source>
</reference>
<gene>
    <name evidence="6" type="ORF">AXK61_01265</name>
</gene>
<dbReference type="Pfam" id="PF00440">
    <property type="entry name" value="TetR_N"/>
    <property type="match status" value="1"/>
</dbReference>
<dbReference type="Gene3D" id="1.10.10.60">
    <property type="entry name" value="Homeodomain-like"/>
    <property type="match status" value="1"/>
</dbReference>
<keyword evidence="3" id="KW-0804">Transcription</keyword>
<sequence length="207" mass="22286">MRSTETFTEQARRAQIAGCAIDTIAELGYGKASVRKIADRAGVAMSVVLYHFGDKDSLIAAVVHESYSTLLAEMVPAVEAAPTAAAKLEAHIRTHLRYMRTHRNHQLALMEIAGGFRTKDGGRLQDVSVDASHDDARGRVELDVILASGVDSGEFRPLNVASMATAIRGAVGSAMHTTLADPEFDLDAYADDLVDAFTRATRADQEN</sequence>
<feature type="DNA-binding region" description="H-T-H motif" evidence="4">
    <location>
        <begin position="33"/>
        <end position="52"/>
    </location>
</feature>
<keyword evidence="7" id="KW-1185">Reference proteome</keyword>
<dbReference type="EMBL" id="LSRE01000001">
    <property type="protein sequence ID" value="KXP01471.1"/>
    <property type="molecule type" value="Genomic_DNA"/>
</dbReference>
<dbReference type="InterPro" id="IPR001647">
    <property type="entry name" value="HTH_TetR"/>
</dbReference>
<dbReference type="SUPFAM" id="SSF48498">
    <property type="entry name" value="Tetracyclin repressor-like, C-terminal domain"/>
    <property type="match status" value="1"/>
</dbReference>
<organism evidence="6 7">
    <name type="scientific">Tsukamurella pseudospumae</name>
    <dbReference type="NCBI Taxonomy" id="239498"/>
    <lineage>
        <taxon>Bacteria</taxon>
        <taxon>Bacillati</taxon>
        <taxon>Actinomycetota</taxon>
        <taxon>Actinomycetes</taxon>
        <taxon>Mycobacteriales</taxon>
        <taxon>Tsukamurellaceae</taxon>
        <taxon>Tsukamurella</taxon>
    </lineage>
</organism>
<proteinExistence type="predicted"/>